<dbReference type="SMART" id="SM00145">
    <property type="entry name" value="PI3Ka"/>
    <property type="match status" value="1"/>
</dbReference>
<comment type="caution">
    <text evidence="16">The sequence shown here is derived from an EMBL/GenBank/DDBJ whole genome shotgun (WGS) entry which is preliminary data.</text>
</comment>
<evidence type="ECO:0000256" key="6">
    <source>
        <dbReference type="ARBA" id="ARBA00023985"/>
    </source>
</evidence>
<feature type="domain" description="PI3K/PI4K catalytic" evidence="12">
    <location>
        <begin position="1309"/>
        <end position="1586"/>
    </location>
</feature>
<evidence type="ECO:0000259" key="13">
    <source>
        <dbReference type="PROSITE" id="PS51545"/>
    </source>
</evidence>
<dbReference type="SUPFAM" id="SSF56112">
    <property type="entry name" value="Protein kinase-like (PK-like)"/>
    <property type="match status" value="1"/>
</dbReference>
<evidence type="ECO:0000313" key="16">
    <source>
        <dbReference type="EMBL" id="KAK2157346.1"/>
    </source>
</evidence>
<dbReference type="GO" id="GO:0035091">
    <property type="term" value="F:phosphatidylinositol binding"/>
    <property type="evidence" value="ECO:0007669"/>
    <property type="project" value="InterPro"/>
</dbReference>
<dbReference type="SUPFAM" id="SSF64268">
    <property type="entry name" value="PX domain"/>
    <property type="match status" value="1"/>
</dbReference>
<dbReference type="GO" id="GO:0005886">
    <property type="term" value="C:plasma membrane"/>
    <property type="evidence" value="ECO:0007669"/>
    <property type="project" value="TreeGrafter"/>
</dbReference>
<dbReference type="Pfam" id="PF00794">
    <property type="entry name" value="PI3K_rbd"/>
    <property type="match status" value="1"/>
</dbReference>
<dbReference type="Proteomes" id="UP001208570">
    <property type="component" value="Unassembled WGS sequence"/>
</dbReference>
<dbReference type="Gene3D" id="3.30.1520.10">
    <property type="entry name" value="Phox-like domain"/>
    <property type="match status" value="1"/>
</dbReference>
<dbReference type="Gene3D" id="3.10.20.770">
    <property type="match status" value="1"/>
</dbReference>
<dbReference type="Pfam" id="PF00613">
    <property type="entry name" value="PI3Ka"/>
    <property type="match status" value="1"/>
</dbReference>
<feature type="domain" description="C2 PI3K-type" evidence="15">
    <location>
        <begin position="891"/>
        <end position="1048"/>
    </location>
</feature>
<feature type="domain" description="PX" evidence="11">
    <location>
        <begin position="1623"/>
        <end position="1739"/>
    </location>
</feature>
<comment type="catalytic activity">
    <reaction evidence="7">
        <text>a 1,2-diacyl-sn-glycero-3-phospho-(1D-myo-inositol 4-phosphate) + ATP = a 1,2-diacyl-sn-glycero-3-phospho-(1D-myo-inositol-3,4-bisphosphate) + ADP + H(+)</text>
        <dbReference type="Rhea" id="RHEA:18373"/>
        <dbReference type="ChEBI" id="CHEBI:15378"/>
        <dbReference type="ChEBI" id="CHEBI:30616"/>
        <dbReference type="ChEBI" id="CHEBI:57658"/>
        <dbReference type="ChEBI" id="CHEBI:58178"/>
        <dbReference type="ChEBI" id="CHEBI:456216"/>
        <dbReference type="EC" id="2.7.1.154"/>
    </reaction>
    <physiologicalReaction direction="left-to-right" evidence="7">
        <dbReference type="Rhea" id="RHEA:18374"/>
    </physiologicalReaction>
</comment>
<dbReference type="Gene3D" id="2.60.40.150">
    <property type="entry name" value="C2 domain"/>
    <property type="match status" value="2"/>
</dbReference>
<dbReference type="PROSITE" id="PS00915">
    <property type="entry name" value="PI3_4_KINASE_1"/>
    <property type="match status" value="1"/>
</dbReference>
<evidence type="ECO:0000256" key="1">
    <source>
        <dbReference type="ARBA" id="ARBA00022679"/>
    </source>
</evidence>
<reference evidence="16" key="1">
    <citation type="journal article" date="2023" name="Mol. Biol. Evol.">
        <title>Third-Generation Sequencing Reveals the Adaptive Role of the Epigenome in Three Deep-Sea Polychaetes.</title>
        <authorList>
            <person name="Perez M."/>
            <person name="Aroh O."/>
            <person name="Sun Y."/>
            <person name="Lan Y."/>
            <person name="Juniper S.K."/>
            <person name="Young C.R."/>
            <person name="Angers B."/>
            <person name="Qian P.Y."/>
        </authorList>
    </citation>
    <scope>NUCLEOTIDE SEQUENCE</scope>
    <source>
        <strain evidence="16">P08H-3</strain>
    </source>
</reference>
<comment type="similarity">
    <text evidence="8">Belongs to the PI3/PI4-kinase family.</text>
</comment>
<dbReference type="SMART" id="SM00144">
    <property type="entry name" value="PI3K_rbd"/>
    <property type="match status" value="1"/>
</dbReference>
<keyword evidence="4" id="KW-0067">ATP-binding</keyword>
<protein>
    <recommendedName>
        <fullName evidence="18">Phosphatidylinositol-4-phosphate 3-kinase</fullName>
    </recommendedName>
</protein>
<dbReference type="Pfam" id="PF00168">
    <property type="entry name" value="C2"/>
    <property type="match status" value="1"/>
</dbReference>
<dbReference type="Gene3D" id="1.10.1070.11">
    <property type="entry name" value="Phosphatidylinositol 3-/4-kinase, catalytic domain"/>
    <property type="match status" value="1"/>
</dbReference>
<evidence type="ECO:0000313" key="17">
    <source>
        <dbReference type="Proteomes" id="UP001208570"/>
    </source>
</evidence>
<keyword evidence="17" id="KW-1185">Reference proteome</keyword>
<evidence type="ECO:0000256" key="4">
    <source>
        <dbReference type="ARBA" id="ARBA00022840"/>
    </source>
</evidence>
<dbReference type="PROSITE" id="PS51546">
    <property type="entry name" value="PI3K_RBD"/>
    <property type="match status" value="1"/>
</dbReference>
<evidence type="ECO:0000259" key="12">
    <source>
        <dbReference type="PROSITE" id="PS50290"/>
    </source>
</evidence>
<dbReference type="PROSITE" id="PS50195">
    <property type="entry name" value="PX"/>
    <property type="match status" value="1"/>
</dbReference>
<dbReference type="CDD" id="cd04012">
    <property type="entry name" value="C2A_PI3K_class_II"/>
    <property type="match status" value="1"/>
</dbReference>
<dbReference type="Pfam" id="PF00454">
    <property type="entry name" value="PI3_PI4_kinase"/>
    <property type="match status" value="1"/>
</dbReference>
<dbReference type="FunFam" id="3.30.1010.10:FF:000001">
    <property type="entry name" value="Phosphatidylinositol 4-phosphate 3-kinase C2 domain-containing subunit beta"/>
    <property type="match status" value="1"/>
</dbReference>
<keyword evidence="5" id="KW-0443">Lipid metabolism</keyword>
<dbReference type="PROSITE" id="PS51545">
    <property type="entry name" value="PIK_HELICAL"/>
    <property type="match status" value="1"/>
</dbReference>
<dbReference type="InterPro" id="IPR011009">
    <property type="entry name" value="Kinase-like_dom_sf"/>
</dbReference>
<dbReference type="CDD" id="cd08381">
    <property type="entry name" value="C2B_PI3K_class_II"/>
    <property type="match status" value="1"/>
</dbReference>
<dbReference type="SMART" id="SM00146">
    <property type="entry name" value="PI3Kc"/>
    <property type="match status" value="1"/>
</dbReference>
<dbReference type="GO" id="GO:0016477">
    <property type="term" value="P:cell migration"/>
    <property type="evidence" value="ECO:0007669"/>
    <property type="project" value="TreeGrafter"/>
</dbReference>
<dbReference type="FunFam" id="1.10.1070.11:FF:000001">
    <property type="entry name" value="Phosphatidylinositol 4,5-bisphosphate 3-kinase catalytic subunit"/>
    <property type="match status" value="1"/>
</dbReference>
<dbReference type="InterPro" id="IPR036871">
    <property type="entry name" value="PX_dom_sf"/>
</dbReference>
<dbReference type="InterPro" id="IPR016024">
    <property type="entry name" value="ARM-type_fold"/>
</dbReference>
<dbReference type="GO" id="GO:0035005">
    <property type="term" value="F:1-phosphatidylinositol-4-phosphate 3-kinase activity"/>
    <property type="evidence" value="ECO:0007669"/>
    <property type="project" value="UniProtKB-EC"/>
</dbReference>
<evidence type="ECO:0000259" key="14">
    <source>
        <dbReference type="PROSITE" id="PS51546"/>
    </source>
</evidence>
<evidence type="ECO:0000256" key="9">
    <source>
        <dbReference type="SAM" id="MobiDB-lite"/>
    </source>
</evidence>
<dbReference type="PROSITE" id="PS50290">
    <property type="entry name" value="PI3_4_KINASE_3"/>
    <property type="match status" value="1"/>
</dbReference>
<evidence type="ECO:0000259" key="15">
    <source>
        <dbReference type="PROSITE" id="PS51547"/>
    </source>
</evidence>
<dbReference type="SUPFAM" id="SSF48371">
    <property type="entry name" value="ARM repeat"/>
    <property type="match status" value="1"/>
</dbReference>
<evidence type="ECO:0000256" key="3">
    <source>
        <dbReference type="ARBA" id="ARBA00022777"/>
    </source>
</evidence>
<feature type="domain" description="PI3K-RBD" evidence="14">
    <location>
        <begin position="616"/>
        <end position="703"/>
    </location>
</feature>
<name>A0AAD9N715_9ANNE</name>
<dbReference type="InterPro" id="IPR001263">
    <property type="entry name" value="PI3K_accessory_dom"/>
</dbReference>
<evidence type="ECO:0000256" key="7">
    <source>
        <dbReference type="ARBA" id="ARBA00029297"/>
    </source>
</evidence>
<evidence type="ECO:0000256" key="5">
    <source>
        <dbReference type="ARBA" id="ARBA00023098"/>
    </source>
</evidence>
<dbReference type="CDD" id="cd05166">
    <property type="entry name" value="PI3Kc_II"/>
    <property type="match status" value="1"/>
</dbReference>
<keyword evidence="1" id="KW-0808">Transferase</keyword>
<feature type="domain" description="PIK helical" evidence="13">
    <location>
        <begin position="1067"/>
        <end position="1243"/>
    </location>
</feature>
<dbReference type="InterPro" id="IPR015433">
    <property type="entry name" value="PI3/4_kinase"/>
</dbReference>
<dbReference type="PROSITE" id="PS50004">
    <property type="entry name" value="C2"/>
    <property type="match status" value="1"/>
</dbReference>
<dbReference type="GO" id="GO:0043491">
    <property type="term" value="P:phosphatidylinositol 3-kinase/protein kinase B signal transduction"/>
    <property type="evidence" value="ECO:0007669"/>
    <property type="project" value="TreeGrafter"/>
</dbReference>
<dbReference type="PROSITE" id="PS00916">
    <property type="entry name" value="PI3_4_KINASE_2"/>
    <property type="match status" value="1"/>
</dbReference>
<keyword evidence="3" id="KW-0418">Kinase</keyword>
<dbReference type="InterPro" id="IPR000341">
    <property type="entry name" value="PI3K_Ras-bd_dom"/>
</dbReference>
<dbReference type="FunFam" id="3.30.1520.10:FF:000006">
    <property type="entry name" value="Phosphatidylinositol 4-phosphate 3-kinase C2 domain-containing subunit alpha"/>
    <property type="match status" value="1"/>
</dbReference>
<dbReference type="InterPro" id="IPR000403">
    <property type="entry name" value="PI3/4_kinase_cat_dom"/>
</dbReference>
<dbReference type="InterPro" id="IPR042236">
    <property type="entry name" value="PI3K_accessory_sf"/>
</dbReference>
<comment type="catalytic activity">
    <reaction evidence="6">
        <text>a 1,2-diacyl-sn-glycero-3-phospho-(1D-myo-inositol) + ATP = a 1,2-diacyl-sn-glycero-3-phospho-(1D-myo-inositol-3-phosphate) + ADP + H(+)</text>
        <dbReference type="Rhea" id="RHEA:12709"/>
        <dbReference type="ChEBI" id="CHEBI:15378"/>
        <dbReference type="ChEBI" id="CHEBI:30616"/>
        <dbReference type="ChEBI" id="CHEBI:57880"/>
        <dbReference type="ChEBI" id="CHEBI:58088"/>
        <dbReference type="ChEBI" id="CHEBI:456216"/>
        <dbReference type="EC" id="2.7.1.137"/>
    </reaction>
    <physiologicalReaction direction="left-to-right" evidence="6">
        <dbReference type="Rhea" id="RHEA:12710"/>
    </physiologicalReaction>
</comment>
<dbReference type="InterPro" id="IPR035892">
    <property type="entry name" value="C2_domain_sf"/>
</dbReference>
<dbReference type="PANTHER" id="PTHR10048:SF14">
    <property type="entry name" value="LD28067P"/>
    <property type="match status" value="1"/>
</dbReference>
<evidence type="ECO:0000259" key="11">
    <source>
        <dbReference type="PROSITE" id="PS50195"/>
    </source>
</evidence>
<dbReference type="GO" id="GO:0005524">
    <property type="term" value="F:ATP binding"/>
    <property type="evidence" value="ECO:0007669"/>
    <property type="project" value="UniProtKB-KW"/>
</dbReference>
<proteinExistence type="inferred from homology"/>
<evidence type="ECO:0008006" key="18">
    <source>
        <dbReference type="Google" id="ProtNLM"/>
    </source>
</evidence>
<dbReference type="GO" id="GO:0016303">
    <property type="term" value="F:1-phosphatidylinositol-3-kinase activity"/>
    <property type="evidence" value="ECO:0007669"/>
    <property type="project" value="UniProtKB-EC"/>
</dbReference>
<dbReference type="InterPro" id="IPR000008">
    <property type="entry name" value="C2_dom"/>
</dbReference>
<dbReference type="InterPro" id="IPR001683">
    <property type="entry name" value="PX_dom"/>
</dbReference>
<dbReference type="InterPro" id="IPR002420">
    <property type="entry name" value="PI3K-type_C2_dom"/>
</dbReference>
<dbReference type="SMART" id="SM00312">
    <property type="entry name" value="PX"/>
    <property type="match status" value="1"/>
</dbReference>
<dbReference type="Gene3D" id="3.30.1010.10">
    <property type="entry name" value="Phosphatidylinositol 3-kinase Catalytic Subunit, Chain A, domain 4"/>
    <property type="match status" value="1"/>
</dbReference>
<dbReference type="InterPro" id="IPR036940">
    <property type="entry name" value="PI3/4_kinase_cat_sf"/>
</dbReference>
<dbReference type="CDD" id="cd06883">
    <property type="entry name" value="PX_PI3K_C2"/>
    <property type="match status" value="1"/>
</dbReference>
<dbReference type="PROSITE" id="PS51547">
    <property type="entry name" value="C2_PI3K"/>
    <property type="match status" value="1"/>
</dbReference>
<dbReference type="SMART" id="SM00142">
    <property type="entry name" value="PI3K_C2"/>
    <property type="match status" value="1"/>
</dbReference>
<dbReference type="PANTHER" id="PTHR10048">
    <property type="entry name" value="PHOSPHATIDYLINOSITOL KINASE"/>
    <property type="match status" value="1"/>
</dbReference>
<evidence type="ECO:0000259" key="10">
    <source>
        <dbReference type="PROSITE" id="PS50004"/>
    </source>
</evidence>
<dbReference type="Gene3D" id="1.25.40.70">
    <property type="entry name" value="Phosphatidylinositol 3-kinase, accessory domain (PIK)"/>
    <property type="match status" value="1"/>
</dbReference>
<dbReference type="InterPro" id="IPR018936">
    <property type="entry name" value="PI3/4_kinase_CS"/>
</dbReference>
<dbReference type="GO" id="GO:0048015">
    <property type="term" value="P:phosphatidylinositol-mediated signaling"/>
    <property type="evidence" value="ECO:0007669"/>
    <property type="project" value="TreeGrafter"/>
</dbReference>
<dbReference type="Pfam" id="PF00792">
    <property type="entry name" value="PI3K_C2"/>
    <property type="match status" value="1"/>
</dbReference>
<evidence type="ECO:0000256" key="2">
    <source>
        <dbReference type="ARBA" id="ARBA00022741"/>
    </source>
</evidence>
<keyword evidence="2" id="KW-0547">Nucleotide-binding</keyword>
<dbReference type="SUPFAM" id="SSF49562">
    <property type="entry name" value="C2 domain (Calcium/lipid-binding domain, CaLB)"/>
    <property type="match status" value="2"/>
</dbReference>
<accession>A0AAD9N715</accession>
<gene>
    <name evidence="16" type="ORF">LSH36_193g08036</name>
</gene>
<dbReference type="EMBL" id="JAODUP010000193">
    <property type="protein sequence ID" value="KAK2157346.1"/>
    <property type="molecule type" value="Genomic_DNA"/>
</dbReference>
<dbReference type="GO" id="GO:0005942">
    <property type="term" value="C:phosphatidylinositol 3-kinase complex"/>
    <property type="evidence" value="ECO:0007669"/>
    <property type="project" value="TreeGrafter"/>
</dbReference>
<feature type="domain" description="C2" evidence="10">
    <location>
        <begin position="1763"/>
        <end position="1882"/>
    </location>
</feature>
<dbReference type="SUPFAM" id="SSF54236">
    <property type="entry name" value="Ubiquitin-like"/>
    <property type="match status" value="1"/>
</dbReference>
<dbReference type="Pfam" id="PF00787">
    <property type="entry name" value="PX"/>
    <property type="match status" value="1"/>
</dbReference>
<organism evidence="16 17">
    <name type="scientific">Paralvinella palmiformis</name>
    <dbReference type="NCBI Taxonomy" id="53620"/>
    <lineage>
        <taxon>Eukaryota</taxon>
        <taxon>Metazoa</taxon>
        <taxon>Spiralia</taxon>
        <taxon>Lophotrochozoa</taxon>
        <taxon>Annelida</taxon>
        <taxon>Polychaeta</taxon>
        <taxon>Sedentaria</taxon>
        <taxon>Canalipalpata</taxon>
        <taxon>Terebellida</taxon>
        <taxon>Terebelliformia</taxon>
        <taxon>Alvinellidae</taxon>
        <taxon>Paralvinella</taxon>
    </lineage>
</organism>
<dbReference type="SMART" id="SM00239">
    <property type="entry name" value="C2"/>
    <property type="match status" value="1"/>
</dbReference>
<dbReference type="GO" id="GO:0005737">
    <property type="term" value="C:cytoplasm"/>
    <property type="evidence" value="ECO:0007669"/>
    <property type="project" value="TreeGrafter"/>
</dbReference>
<dbReference type="InterPro" id="IPR029071">
    <property type="entry name" value="Ubiquitin-like_domsf"/>
</dbReference>
<sequence length="1895" mass="214613">MASYRNQPSVPPRPSYLDDEEEALKKAIALSLVTAELDEQRRKEKYADLFGAEPASAARVQSQIARPRPQPCASIKFGGHPVIPPRPTGTAHLGLRTEVLPPDDTQSDNTPEKVSIAELEGTAPRVPFPPATLPRSHHRLTPSRNQAVSLLDRTELASQQACIIQPPQQNGLPTTPVSSNRDDFEEPLITFSPSLDPVNFDLASLDPLRADSATNLHLAESKDVTQPTNVISSAFTLPNPRPSNAKMSAVVDDQENSSFNAFGIQPQLESDPWMPTPAPRTNCQIRPPVNVPSMSNTMMANTNKAILTANNSLITNIYMTSNCVYGIKDSLTQINRSPSQENLYLPHVGWPPPSVDTNVRDSVVSEASSGYTIPDGAMIIHRPGPGDLMNFTDTENTCEYLSLESFDPLYSMEKSFDMEQSTDSLGLFPNPLDRLQRKNTPNPFPDINPVTTQKLMCKSSTASSVDITPVSSARQSVTSKSFEELQDPFDIPDLLKALEHKRQNHAKDQALRIEAQKSEEQQEAQIQAKPAIMREVTASGSTLQSRVRRSSSYIQAGEESSYEILHFFPETADEEIQAFCAMVASLKMKYHNTDEETNPGVVISHRCHHPLFSQMTVKLLVKATFIEDPGCPFTCDVNSTVSHVIGAVLLSNTDVLGSNSTDNYVLRVYGFSDYLLNDSCLADYAYVQQCLKLDVDIVFCLVEKSQMERVFLRTPEDDRNPLFVPKTRDISENGQKITREALNILMETYYKEVEKLRDSAIQNGLHKVQCKSVIQCVKAICVLLYQMENIDVIRAVQRLQSVNLEKTLHLSNSYDAESYGYVTKGGDAVLSVKDVETDLRVRNLDDLHIALEELTMAVKSMIELYCRTFHTDFRFKSTTQIVREQNVVSQVKENLLVHIAAAHRIPLKVKNVYKDYKIICGLYYGGKKLVTEVVTVSQPKWAPMFGETLLWDEWVMFQSVMVCNLPREARICFTLVGVKPVQSSNSDRVQNVNTPLGWVGLQLFNNEFKLIHGSQLLGLWPGDLANPTGTSLSNTEVAHSILLHVNLPQFDCDYVFPSTLEPLPSLRQDFECLHPDDQDAINCILEKDSITPLTDEEAEFLWHKRHFLYECPEALPRIIQMIGSWYWGSLSEIYSMLNEWTPLSQEQALELLLPHYPDNIIRRKATEWLAAATADQFCDYLPQLVQALKFESYHTSALAVIILEKAICSVRVAHNLYWLLKESADDIRYRKRYQLMFGALLSVVGDKMRKELSKEEDVVKMFASVAEKVKAAKDKETVLTRELFNMWDVLAFDSVRLPLNPAIEVSGVDVKSCKYFTSFTFPLKLVLTNKDPKADAHYAMFKVGDDLRQDMLTMQLIEMMDKLWLKDGLDLRMITFKCLHTGIKKGLVEIITESETLRKIQTKHGVAGSFKDRPIAEWLQLQNPTELEYQKAVDNFTASCAGYCVATYILGIGDRHNDNIMIKQSGHMFHIDFAKFLGDSQMFGNFKRDRVPFVLTQDMAYVINGGEKPSHKFQHFVDLCCEGFNIIRKYGNLFINLLSMMVLSGIPGVTDNAAKYVQKALLPDTSDAEATAIFTRMLHNSLKSTFTQFNFFLHNLAQMKFHGHSDGGLLSFIPKTYNIKQDGRIQNIRIHGIQKRYSPEKFYLYIICVERESQTVPNLIFRKYSEFQELHHKLMLTFPLVRLPRLNNRVILGRTHVRSVAEERREELEHFLQQLLSLAPEISECDLIYTFFHPMLKDEQDAGKINLQKVRETVSPKEHSHVIHGQVKLSLVYKNNLFTIMVMHVKDLSPVSGGGAPDPYVKLYLLPDPNKYTKRKTTIKRNTYHPTYNEMFQYHMALDEIKSRTLQVTVWNFDNVKENDFLGATFVQLGELDLSTEHTAWYPLQALHFVSTSGK</sequence>
<feature type="region of interest" description="Disordered" evidence="9">
    <location>
        <begin position="123"/>
        <end position="142"/>
    </location>
</feature>
<evidence type="ECO:0000256" key="8">
    <source>
        <dbReference type="PROSITE-ProRule" id="PRU00880"/>
    </source>
</evidence>